<dbReference type="Proteomes" id="UP000199068">
    <property type="component" value="Unassembled WGS sequence"/>
</dbReference>
<sequence>MRFIHTSDWHLGKSLEGHSRIEEQIKFCEDFINIVNENNIDMVIIAGDIYDTSNPPALAEKLFYKTVSKLANNGERCVLVISGNHDNPERLSAVTPLAHEQGIIILGNPLSKTEVGKFDGFEIIDAKEGCVKLKIDDEKVSVITLPYPSEKRLNEVILQNDEDKERQVTYSQKIGEIFNKLEDNFDKDSINLAVSHIFVAGGEGTDSERPIELGGSLLVEKKHLPSKAQYIALGHLHKPQKASQRLNAYYSGSPLQYSKDERAYTKGAYIVDIHPETKPQIEEIYFSNYKPIEVFKCDGIEEALKVCEENKDRDIWSYFEIKTEEVISQSNIKKMKDTLKDIIEIKPIITSQNEYEHVDIKEKSMAEMFKEFYTFSRGLEPKGELMDLFLDIINEEGDIVDETN</sequence>
<feature type="domain" description="Calcineurin-like phosphoesterase" evidence="8">
    <location>
        <begin position="1"/>
        <end position="239"/>
    </location>
</feature>
<dbReference type="InterPro" id="IPR026843">
    <property type="entry name" value="SbcD_C"/>
</dbReference>
<evidence type="ECO:0000256" key="1">
    <source>
        <dbReference type="ARBA" id="ARBA00010555"/>
    </source>
</evidence>
<dbReference type="AlphaFoldDB" id="A0A1G9NNP8"/>
<dbReference type="RefSeq" id="WP_092725295.1">
    <property type="nucleotide sequence ID" value="NZ_FNGW01000004.1"/>
</dbReference>
<evidence type="ECO:0000256" key="4">
    <source>
        <dbReference type="ARBA" id="ARBA00022722"/>
    </source>
</evidence>
<keyword evidence="7" id="KW-0233">DNA recombination</keyword>
<gene>
    <name evidence="7" type="primary">sbcD</name>
    <name evidence="10" type="ORF">SAMN04515677_10423</name>
</gene>
<dbReference type="PANTHER" id="PTHR30337">
    <property type="entry name" value="COMPONENT OF ATP-DEPENDENT DSDNA EXONUCLEASE"/>
    <property type="match status" value="1"/>
</dbReference>
<dbReference type="InterPro" id="IPR029052">
    <property type="entry name" value="Metallo-depent_PP-like"/>
</dbReference>
<keyword evidence="11" id="KW-1185">Reference proteome</keyword>
<comment type="subunit">
    <text evidence="2 7">Heterodimer of SbcC and SbcD.</text>
</comment>
<dbReference type="InterPro" id="IPR004843">
    <property type="entry name" value="Calcineurin-like_PHP"/>
</dbReference>
<comment type="function">
    <text evidence="7">SbcCD cleaves DNA hairpin structures. These structures can inhibit DNA replication and are intermediates in certain DNA recombination reactions. The complex acts as a 3'-&gt;5' double strand exonuclease that can open hairpins. It also has a 5' single-strand endonuclease activity.</text>
</comment>
<dbReference type="Gene3D" id="3.60.21.10">
    <property type="match status" value="1"/>
</dbReference>
<dbReference type="NCBIfam" id="TIGR00619">
    <property type="entry name" value="sbcd"/>
    <property type="match status" value="1"/>
</dbReference>
<dbReference type="GO" id="GO:0004519">
    <property type="term" value="F:endonuclease activity"/>
    <property type="evidence" value="ECO:0007669"/>
    <property type="project" value="UniProtKB-KW"/>
</dbReference>
<keyword evidence="4 7" id="KW-0540">Nuclease</keyword>
<evidence type="ECO:0000256" key="3">
    <source>
        <dbReference type="ARBA" id="ARBA00013365"/>
    </source>
</evidence>
<dbReference type="Pfam" id="PF12320">
    <property type="entry name" value="SbcD_C"/>
    <property type="match status" value="1"/>
</dbReference>
<protein>
    <recommendedName>
        <fullName evidence="3 7">Nuclease SbcCD subunit D</fullName>
    </recommendedName>
</protein>
<feature type="domain" description="Nuclease SbcCD subunit D C-terminal" evidence="9">
    <location>
        <begin position="289"/>
        <end position="374"/>
    </location>
</feature>
<evidence type="ECO:0000256" key="5">
    <source>
        <dbReference type="ARBA" id="ARBA00022801"/>
    </source>
</evidence>
<evidence type="ECO:0000313" key="11">
    <source>
        <dbReference type="Proteomes" id="UP000199068"/>
    </source>
</evidence>
<dbReference type="SUPFAM" id="SSF56300">
    <property type="entry name" value="Metallo-dependent phosphatases"/>
    <property type="match status" value="1"/>
</dbReference>
<dbReference type="InterPro" id="IPR050535">
    <property type="entry name" value="DNA_Repair-Maintenance_Comp"/>
</dbReference>
<proteinExistence type="inferred from homology"/>
<dbReference type="GO" id="GO:0006310">
    <property type="term" value="P:DNA recombination"/>
    <property type="evidence" value="ECO:0007669"/>
    <property type="project" value="UniProtKB-KW"/>
</dbReference>
<dbReference type="EMBL" id="FNGW01000004">
    <property type="protein sequence ID" value="SDL88216.1"/>
    <property type="molecule type" value="Genomic_DNA"/>
</dbReference>
<reference evidence="10 11" key="1">
    <citation type="submission" date="2016-10" db="EMBL/GenBank/DDBJ databases">
        <authorList>
            <person name="de Groot N.N."/>
        </authorList>
    </citation>
    <scope>NUCLEOTIDE SEQUENCE [LARGE SCALE GENOMIC DNA]</scope>
    <source>
        <strain evidence="10 11">DSM 797</strain>
    </source>
</reference>
<dbReference type="GO" id="GO:0008408">
    <property type="term" value="F:3'-5' exonuclease activity"/>
    <property type="evidence" value="ECO:0007669"/>
    <property type="project" value="InterPro"/>
</dbReference>
<comment type="similarity">
    <text evidence="1 7">Belongs to the SbcD family.</text>
</comment>
<dbReference type="InterPro" id="IPR004593">
    <property type="entry name" value="SbcD"/>
</dbReference>
<organism evidence="10 11">
    <name type="scientific">Romboutsia lituseburensis DSM 797</name>
    <dbReference type="NCBI Taxonomy" id="1121325"/>
    <lineage>
        <taxon>Bacteria</taxon>
        <taxon>Bacillati</taxon>
        <taxon>Bacillota</taxon>
        <taxon>Clostridia</taxon>
        <taxon>Peptostreptococcales</taxon>
        <taxon>Peptostreptococcaceae</taxon>
        <taxon>Romboutsia</taxon>
    </lineage>
</organism>
<dbReference type="STRING" id="1121325.SAMN04515677_10423"/>
<evidence type="ECO:0000259" key="8">
    <source>
        <dbReference type="Pfam" id="PF00149"/>
    </source>
</evidence>
<evidence type="ECO:0000256" key="2">
    <source>
        <dbReference type="ARBA" id="ARBA00011322"/>
    </source>
</evidence>
<keyword evidence="7" id="KW-0255">Endonuclease</keyword>
<dbReference type="CDD" id="cd00840">
    <property type="entry name" value="MPP_Mre11_N"/>
    <property type="match status" value="1"/>
</dbReference>
<dbReference type="InterPro" id="IPR041796">
    <property type="entry name" value="Mre11_N"/>
</dbReference>
<name>A0A1G9NNP8_9FIRM</name>
<accession>A0A1G9NNP8</accession>
<evidence type="ECO:0000313" key="10">
    <source>
        <dbReference type="EMBL" id="SDL88216.1"/>
    </source>
</evidence>
<dbReference type="PANTHER" id="PTHR30337:SF0">
    <property type="entry name" value="NUCLEASE SBCCD SUBUNIT D"/>
    <property type="match status" value="1"/>
</dbReference>
<dbReference type="Pfam" id="PF00149">
    <property type="entry name" value="Metallophos"/>
    <property type="match status" value="1"/>
</dbReference>
<evidence type="ECO:0000259" key="9">
    <source>
        <dbReference type="Pfam" id="PF12320"/>
    </source>
</evidence>
<keyword evidence="6 7" id="KW-0269">Exonuclease</keyword>
<evidence type="ECO:0000256" key="7">
    <source>
        <dbReference type="RuleBase" id="RU363069"/>
    </source>
</evidence>
<keyword evidence="5 7" id="KW-0378">Hydrolase</keyword>
<keyword evidence="7" id="KW-0235">DNA replication</keyword>
<evidence type="ECO:0000256" key="6">
    <source>
        <dbReference type="ARBA" id="ARBA00022839"/>
    </source>
</evidence>
<dbReference type="GO" id="GO:0006260">
    <property type="term" value="P:DNA replication"/>
    <property type="evidence" value="ECO:0007669"/>
    <property type="project" value="UniProtKB-KW"/>
</dbReference>